<feature type="domain" description="FHA" evidence="4">
    <location>
        <begin position="38"/>
        <end position="95"/>
    </location>
</feature>
<sequence>MAGSASAGEKCSFQLRRIGAPATCKGIKDSYRLQENKMLIGRHLSAVDIYLNSSVNKKLISRQHAELWIECHHDTQVVYLLDKSTNGTFINDIKIVGKVRLTEGDTLTFGHTQGIRIQPGMHKQQPKSEFRFVLEKASSENTPPHSASSFISDRQSPSACRHQHSPDFETNVSTSTSMELLTHQDHYQEGAVNGQECFQSLPCTTNVKLSPVVCQSSPKICTVDCNQLKCDFRDDTVAALSAEPFTTCHQQGPVHQKRTEEFSEDAEKTKLHNTETDNELLELTSIISAKAAKFDSSDSDRDLEELLPVFPKTQQHLPPSKCIYPRTYPDAIALENSRYEAFKLESIPRSSQVLSIAQSQLSSDDDTYSSSACHHVDATHANHLPTLSTSLVPQFTSKQTSPQNIDGAKCKNRGGHAVTNRKKKKRRQGYLRTSTKSNSGVDAIAAQDLEAEVCDSYECCKPTDKTVDWVQCDRCDKWFHVACVGCDYDTVKKDSAAFNCGCTHKF</sequence>
<dbReference type="Proteomes" id="UP000887568">
    <property type="component" value="Unplaced"/>
</dbReference>
<dbReference type="GO" id="GO:0010468">
    <property type="term" value="P:regulation of gene expression"/>
    <property type="evidence" value="ECO:0007669"/>
    <property type="project" value="InterPro"/>
</dbReference>
<dbReference type="GeneID" id="119732019"/>
<feature type="region of interest" description="Disordered" evidence="3">
    <location>
        <begin position="136"/>
        <end position="171"/>
    </location>
</feature>
<dbReference type="InterPro" id="IPR042803">
    <property type="entry name" value="TCF19"/>
</dbReference>
<dbReference type="SUPFAM" id="SSF49879">
    <property type="entry name" value="SMAD/FHA domain"/>
    <property type="match status" value="1"/>
</dbReference>
<dbReference type="Gene3D" id="2.60.200.20">
    <property type="match status" value="1"/>
</dbReference>
<evidence type="ECO:0000313" key="6">
    <source>
        <dbReference type="Proteomes" id="UP000887568"/>
    </source>
</evidence>
<evidence type="ECO:0000256" key="2">
    <source>
        <dbReference type="ARBA" id="ARBA00023242"/>
    </source>
</evidence>
<dbReference type="GO" id="GO:0005634">
    <property type="term" value="C:nucleus"/>
    <property type="evidence" value="ECO:0007669"/>
    <property type="project" value="UniProtKB-SubCell"/>
</dbReference>
<dbReference type="OrthoDB" id="436852at2759"/>
<dbReference type="RefSeq" id="XP_038061312.1">
    <property type="nucleotide sequence ID" value="XM_038205384.1"/>
</dbReference>
<dbReference type="OMA" id="HYLIESC"/>
<dbReference type="InterPro" id="IPR011011">
    <property type="entry name" value="Znf_FYVE_PHD"/>
</dbReference>
<dbReference type="Pfam" id="PF00498">
    <property type="entry name" value="FHA"/>
    <property type="match status" value="1"/>
</dbReference>
<organism evidence="5 6">
    <name type="scientific">Patiria miniata</name>
    <name type="common">Bat star</name>
    <name type="synonym">Asterina miniata</name>
    <dbReference type="NCBI Taxonomy" id="46514"/>
    <lineage>
        <taxon>Eukaryota</taxon>
        <taxon>Metazoa</taxon>
        <taxon>Echinodermata</taxon>
        <taxon>Eleutherozoa</taxon>
        <taxon>Asterozoa</taxon>
        <taxon>Asteroidea</taxon>
        <taxon>Valvatacea</taxon>
        <taxon>Valvatida</taxon>
        <taxon>Asterinidae</taxon>
        <taxon>Patiria</taxon>
    </lineage>
</organism>
<dbReference type="InterPro" id="IPR013083">
    <property type="entry name" value="Znf_RING/FYVE/PHD"/>
</dbReference>
<evidence type="ECO:0000256" key="3">
    <source>
        <dbReference type="SAM" id="MobiDB-lite"/>
    </source>
</evidence>
<dbReference type="PROSITE" id="PS50006">
    <property type="entry name" value="FHA_DOMAIN"/>
    <property type="match status" value="1"/>
</dbReference>
<dbReference type="InterPro" id="IPR008984">
    <property type="entry name" value="SMAD_FHA_dom_sf"/>
</dbReference>
<protein>
    <recommendedName>
        <fullName evidence="4">FHA domain-containing protein</fullName>
    </recommendedName>
</protein>
<accession>A0A914ABT8</accession>
<keyword evidence="2" id="KW-0539">Nucleus</keyword>
<comment type="subcellular location">
    <subcellularLocation>
        <location evidence="1">Nucleus</location>
    </subcellularLocation>
</comment>
<keyword evidence="6" id="KW-1185">Reference proteome</keyword>
<name>A0A914ABT8_PATMI</name>
<feature type="compositionally biased region" description="Polar residues" evidence="3">
    <location>
        <begin position="139"/>
        <end position="158"/>
    </location>
</feature>
<dbReference type="AlphaFoldDB" id="A0A914ABT8"/>
<dbReference type="EnsemblMetazoa" id="XM_038205384.1">
    <property type="protein sequence ID" value="XP_038061312.1"/>
    <property type="gene ID" value="LOC119732019"/>
</dbReference>
<evidence type="ECO:0000259" key="4">
    <source>
        <dbReference type="PROSITE" id="PS50006"/>
    </source>
</evidence>
<dbReference type="SUPFAM" id="SSF57903">
    <property type="entry name" value="FYVE/PHD zinc finger"/>
    <property type="match status" value="1"/>
</dbReference>
<dbReference type="PANTHER" id="PTHR15464:SF1">
    <property type="entry name" value="TRANSCRIPTION FACTOR 19"/>
    <property type="match status" value="1"/>
</dbReference>
<dbReference type="PANTHER" id="PTHR15464">
    <property type="entry name" value="TRANSCRIPTION FACTOR 19"/>
    <property type="match status" value="1"/>
</dbReference>
<evidence type="ECO:0000313" key="5">
    <source>
        <dbReference type="EnsemblMetazoa" id="XP_038061312.1"/>
    </source>
</evidence>
<feature type="compositionally biased region" description="Basic residues" evidence="3">
    <location>
        <begin position="410"/>
        <end position="429"/>
    </location>
</feature>
<proteinExistence type="predicted"/>
<dbReference type="Gene3D" id="3.30.40.10">
    <property type="entry name" value="Zinc/RING finger domain, C3HC4 (zinc finger)"/>
    <property type="match status" value="1"/>
</dbReference>
<evidence type="ECO:0000256" key="1">
    <source>
        <dbReference type="ARBA" id="ARBA00004123"/>
    </source>
</evidence>
<dbReference type="SMART" id="SM00240">
    <property type="entry name" value="FHA"/>
    <property type="match status" value="1"/>
</dbReference>
<reference evidence="5" key="1">
    <citation type="submission" date="2022-11" db="UniProtKB">
        <authorList>
            <consortium name="EnsemblMetazoa"/>
        </authorList>
    </citation>
    <scope>IDENTIFICATION</scope>
</reference>
<feature type="region of interest" description="Disordered" evidence="3">
    <location>
        <begin position="398"/>
        <end position="436"/>
    </location>
</feature>
<dbReference type="InterPro" id="IPR000253">
    <property type="entry name" value="FHA_dom"/>
</dbReference>